<reference evidence="3" key="1">
    <citation type="submission" date="2023-01" db="EMBL/GenBank/DDBJ databases">
        <title>Colletotrichum chrysophilum M932 genome sequence.</title>
        <authorList>
            <person name="Baroncelli R."/>
        </authorList>
    </citation>
    <scope>NUCLEOTIDE SEQUENCE</scope>
    <source>
        <strain evidence="3">M932</strain>
    </source>
</reference>
<evidence type="ECO:0000256" key="2">
    <source>
        <dbReference type="SAM" id="SignalP"/>
    </source>
</evidence>
<comment type="caution">
    <text evidence="3">The sequence shown here is derived from an EMBL/GenBank/DDBJ whole genome shotgun (WGS) entry which is preliminary data.</text>
</comment>
<accession>A0AAD9A1V1</accession>
<evidence type="ECO:0000313" key="3">
    <source>
        <dbReference type="EMBL" id="KAK1839783.1"/>
    </source>
</evidence>
<dbReference type="EMBL" id="JAQOWY010000629">
    <property type="protein sequence ID" value="KAK1839783.1"/>
    <property type="molecule type" value="Genomic_DNA"/>
</dbReference>
<evidence type="ECO:0000256" key="1">
    <source>
        <dbReference type="SAM" id="MobiDB-lite"/>
    </source>
</evidence>
<organism evidence="3 4">
    <name type="scientific">Colletotrichum chrysophilum</name>
    <dbReference type="NCBI Taxonomy" id="1836956"/>
    <lineage>
        <taxon>Eukaryota</taxon>
        <taxon>Fungi</taxon>
        <taxon>Dikarya</taxon>
        <taxon>Ascomycota</taxon>
        <taxon>Pezizomycotina</taxon>
        <taxon>Sordariomycetes</taxon>
        <taxon>Hypocreomycetidae</taxon>
        <taxon>Glomerellales</taxon>
        <taxon>Glomerellaceae</taxon>
        <taxon>Colletotrichum</taxon>
        <taxon>Colletotrichum gloeosporioides species complex</taxon>
    </lineage>
</organism>
<dbReference type="AlphaFoldDB" id="A0AAD9A1V1"/>
<feature type="signal peptide" evidence="2">
    <location>
        <begin position="1"/>
        <end position="17"/>
    </location>
</feature>
<sequence>MLLCLICGLSLAVNSQADLRTAWGDYRPRIFIEEYLNYCAQLYNVVETLGRASAMLPSYRTDHGEQRPPSLYPASAASTSRPGPSLIPPSLRSGHASMVYGPSGFLGAKPNPELVRPSDSEALIDATVTQLTPWNSTAILIHVYSGHVRSTARDMADCILATMVDSPTSQPVVVLALFVDCFSAATMLDLGHQPEI</sequence>
<evidence type="ECO:0000313" key="4">
    <source>
        <dbReference type="Proteomes" id="UP001243330"/>
    </source>
</evidence>
<gene>
    <name evidence="3" type="ORF">CCHR01_17594</name>
</gene>
<proteinExistence type="predicted"/>
<dbReference type="Proteomes" id="UP001243330">
    <property type="component" value="Unassembled WGS sequence"/>
</dbReference>
<feature type="chain" id="PRO_5042199827" evidence="2">
    <location>
        <begin position="18"/>
        <end position="196"/>
    </location>
</feature>
<keyword evidence="4" id="KW-1185">Reference proteome</keyword>
<feature type="region of interest" description="Disordered" evidence="1">
    <location>
        <begin position="60"/>
        <end position="87"/>
    </location>
</feature>
<keyword evidence="2" id="KW-0732">Signal</keyword>
<name>A0AAD9A1V1_9PEZI</name>
<protein>
    <submittedName>
        <fullName evidence="3">Uncharacterized protein</fullName>
    </submittedName>
</protein>